<sequence length="191" mass="20750">MDELTYYTVIPCAPPWPRGEARIHSGGREVAAVRSEPWPDVLTRPWPDGLKGLPWLPWLLGHKHRTAQSRFVVRGADGRPILRLHEREPIFRPTVGVFDAEDVRVGYCGGAFKGGGDGIAVRDTAHRIVGALAKADGSSIRFIAADKELLGEITGTPAGYAVTAASDRPNARLFLLAATLVLIAWGRLSRP</sequence>
<protein>
    <submittedName>
        <fullName evidence="1">Uncharacterized protein</fullName>
    </submittedName>
</protein>
<dbReference type="Proteomes" id="UP000324974">
    <property type="component" value="Chromosome"/>
</dbReference>
<evidence type="ECO:0000313" key="2">
    <source>
        <dbReference type="Proteomes" id="UP000324974"/>
    </source>
</evidence>
<keyword evidence="2" id="KW-1185">Reference proteome</keyword>
<dbReference type="EMBL" id="CP042425">
    <property type="protein sequence ID" value="QEL20931.1"/>
    <property type="molecule type" value="Genomic_DNA"/>
</dbReference>
<name>A0A5C1AP40_9BACT</name>
<dbReference type="KEGG" id="lrs:PX52LOC_08055"/>
<evidence type="ECO:0000313" key="1">
    <source>
        <dbReference type="EMBL" id="QEL20931.1"/>
    </source>
</evidence>
<organism evidence="1 2">
    <name type="scientific">Limnoglobus roseus</name>
    <dbReference type="NCBI Taxonomy" id="2598579"/>
    <lineage>
        <taxon>Bacteria</taxon>
        <taxon>Pseudomonadati</taxon>
        <taxon>Planctomycetota</taxon>
        <taxon>Planctomycetia</taxon>
        <taxon>Gemmatales</taxon>
        <taxon>Gemmataceae</taxon>
        <taxon>Limnoglobus</taxon>
    </lineage>
</organism>
<dbReference type="RefSeq" id="WP_149115173.1">
    <property type="nucleotide sequence ID" value="NZ_CP042425.1"/>
</dbReference>
<gene>
    <name evidence="1" type="ORF">PX52LOC_08055</name>
</gene>
<reference evidence="2" key="1">
    <citation type="submission" date="2019-08" db="EMBL/GenBank/DDBJ databases">
        <title>Limnoglobus roseus gen. nov., sp. nov., a novel freshwater planctomycete with a giant genome from the family Gemmataceae.</title>
        <authorList>
            <person name="Kulichevskaya I.S."/>
            <person name="Naumoff D.G."/>
            <person name="Miroshnikov K."/>
            <person name="Ivanova A."/>
            <person name="Philippov D.A."/>
            <person name="Hakobyan A."/>
            <person name="Rijpstra I.C."/>
            <person name="Sinninghe Damste J.S."/>
            <person name="Liesack W."/>
            <person name="Dedysh S.N."/>
        </authorList>
    </citation>
    <scope>NUCLEOTIDE SEQUENCE [LARGE SCALE GENOMIC DNA]</scope>
    <source>
        <strain evidence="2">PX52</strain>
    </source>
</reference>
<proteinExistence type="predicted"/>
<accession>A0A5C1AP40</accession>
<dbReference type="AlphaFoldDB" id="A0A5C1AP40"/>